<keyword evidence="3" id="KW-0067">ATP-binding</keyword>
<gene>
    <name evidence="7" type="ORF">B1A_01623</name>
</gene>
<reference evidence="7" key="2">
    <citation type="journal article" date="2014" name="ISME J.">
        <title>Microbial stratification in low pH oxic and suboxic macroscopic growths along an acid mine drainage.</title>
        <authorList>
            <person name="Mendez-Garcia C."/>
            <person name="Mesa V."/>
            <person name="Sprenger R.R."/>
            <person name="Richter M."/>
            <person name="Diez M.S."/>
            <person name="Solano J."/>
            <person name="Bargiela R."/>
            <person name="Golyshina O.V."/>
            <person name="Manteca A."/>
            <person name="Ramos J.L."/>
            <person name="Gallego J.R."/>
            <person name="Llorente I."/>
            <person name="Martins Dos Santos V.A."/>
            <person name="Jensen O.N."/>
            <person name="Pelaez A.I."/>
            <person name="Sanchez J."/>
            <person name="Ferrer M."/>
        </authorList>
    </citation>
    <scope>NUCLEOTIDE SEQUENCE</scope>
</reference>
<keyword evidence="2" id="KW-0547">Nucleotide-binding</keyword>
<dbReference type="InterPro" id="IPR013155">
    <property type="entry name" value="M/V/L/I-tRNA-synth_anticd-bd"/>
</dbReference>
<comment type="caution">
    <text evidence="7">The sequence shown here is derived from an EMBL/GenBank/DDBJ whole genome shotgun (WGS) entry which is preliminary data.</text>
</comment>
<dbReference type="InterPro" id="IPR009080">
    <property type="entry name" value="tRNAsynth_Ia_anticodon-bd"/>
</dbReference>
<dbReference type="Gene3D" id="1.10.730.20">
    <property type="match status" value="1"/>
</dbReference>
<dbReference type="CDD" id="cd07960">
    <property type="entry name" value="Anticodon_Ia_Ile_BEm"/>
    <property type="match status" value="1"/>
</dbReference>
<keyword evidence="5 7" id="KW-0030">Aminoacyl-tRNA synthetase</keyword>
<dbReference type="Pfam" id="PF08264">
    <property type="entry name" value="Anticodon_1"/>
    <property type="match status" value="1"/>
</dbReference>
<feature type="non-terminal residue" evidence="7">
    <location>
        <position position="267"/>
    </location>
</feature>
<dbReference type="GO" id="GO:0005829">
    <property type="term" value="C:cytosol"/>
    <property type="evidence" value="ECO:0007669"/>
    <property type="project" value="TreeGrafter"/>
</dbReference>
<dbReference type="PANTHER" id="PTHR42765">
    <property type="entry name" value="SOLEUCYL-TRNA SYNTHETASE"/>
    <property type="match status" value="1"/>
</dbReference>
<keyword evidence="1 7" id="KW-0436">Ligase</keyword>
<dbReference type="AlphaFoldDB" id="T1DC23"/>
<dbReference type="InterPro" id="IPR033708">
    <property type="entry name" value="Anticodon_Ile_BEm"/>
</dbReference>
<dbReference type="InterPro" id="IPR050081">
    <property type="entry name" value="Ile-tRNA_ligase"/>
</dbReference>
<organism evidence="7">
    <name type="scientific">mine drainage metagenome</name>
    <dbReference type="NCBI Taxonomy" id="410659"/>
    <lineage>
        <taxon>unclassified sequences</taxon>
        <taxon>metagenomes</taxon>
        <taxon>ecological metagenomes</taxon>
    </lineage>
</organism>
<evidence type="ECO:0000259" key="6">
    <source>
        <dbReference type="Pfam" id="PF08264"/>
    </source>
</evidence>
<keyword evidence="4" id="KW-0648">Protein biosynthesis</keyword>
<name>T1DC23_9ZZZZ</name>
<dbReference type="SUPFAM" id="SSF47323">
    <property type="entry name" value="Anticodon-binding domain of a subclass of class I aminoacyl-tRNA synthetases"/>
    <property type="match status" value="1"/>
</dbReference>
<evidence type="ECO:0000256" key="3">
    <source>
        <dbReference type="ARBA" id="ARBA00022840"/>
    </source>
</evidence>
<dbReference type="EC" id="6.1.1.-" evidence="7"/>
<proteinExistence type="predicted"/>
<dbReference type="GO" id="GO:0004822">
    <property type="term" value="F:isoleucine-tRNA ligase activity"/>
    <property type="evidence" value="ECO:0007669"/>
    <property type="project" value="TreeGrafter"/>
</dbReference>
<dbReference type="EMBL" id="AUZX01001231">
    <property type="protein sequence ID" value="EQD79635.1"/>
    <property type="molecule type" value="Genomic_DNA"/>
</dbReference>
<protein>
    <submittedName>
        <fullName evidence="7">Isoleucyl-tRNA synthetase</fullName>
        <ecNumber evidence="7">6.1.1.-</ecNumber>
    </submittedName>
</protein>
<dbReference type="PANTHER" id="PTHR42765:SF1">
    <property type="entry name" value="ISOLEUCINE--TRNA LIGASE, MITOCHONDRIAL"/>
    <property type="match status" value="1"/>
</dbReference>
<accession>T1DC23</accession>
<evidence type="ECO:0000256" key="4">
    <source>
        <dbReference type="ARBA" id="ARBA00022917"/>
    </source>
</evidence>
<dbReference type="GO" id="GO:0005524">
    <property type="term" value="F:ATP binding"/>
    <property type="evidence" value="ECO:0007669"/>
    <property type="project" value="UniProtKB-KW"/>
</dbReference>
<evidence type="ECO:0000313" key="7">
    <source>
        <dbReference type="EMBL" id="EQD79635.1"/>
    </source>
</evidence>
<evidence type="ECO:0000256" key="2">
    <source>
        <dbReference type="ARBA" id="ARBA00022741"/>
    </source>
</evidence>
<feature type="domain" description="Methionyl/Valyl/Leucyl/Isoleucyl-tRNA synthetase anticodon-binding" evidence="6">
    <location>
        <begin position="76"/>
        <end position="226"/>
    </location>
</feature>
<reference evidence="7" key="1">
    <citation type="submission" date="2013-08" db="EMBL/GenBank/DDBJ databases">
        <authorList>
            <person name="Mendez C."/>
            <person name="Richter M."/>
            <person name="Ferrer M."/>
            <person name="Sanchez J."/>
        </authorList>
    </citation>
    <scope>NUCLEOTIDE SEQUENCE</scope>
</reference>
<sequence>MVAPQKVANSLGADVLRLWVSATDYANEMSVSDEILKRTADSYRRIRNTMRYLLGNLDGFDPARHALAPDDMLALDRWALARAAALQGEVRDAYLRYAFHLIYQKVHNFCSVELGSFYLDVLKDRMYTLPAGSHARRSAQTAMYHIAECMVRWLAPILSFTAEEIWTFLPGERDESVFLSTWHVPPQVSAGEIDWPALLLLRADVTRELERLRDAGAIGAPLDAEVDVYCRPEQYSAWAHSARSCASSSSLPRRACIGSMARRRPVP</sequence>
<evidence type="ECO:0000256" key="1">
    <source>
        <dbReference type="ARBA" id="ARBA00022598"/>
    </source>
</evidence>
<evidence type="ECO:0000256" key="5">
    <source>
        <dbReference type="ARBA" id="ARBA00023146"/>
    </source>
</evidence>
<dbReference type="GO" id="GO:0006428">
    <property type="term" value="P:isoleucyl-tRNA aminoacylation"/>
    <property type="evidence" value="ECO:0007669"/>
    <property type="project" value="TreeGrafter"/>
</dbReference>
<dbReference type="GO" id="GO:0000049">
    <property type="term" value="F:tRNA binding"/>
    <property type="evidence" value="ECO:0007669"/>
    <property type="project" value="InterPro"/>
</dbReference>